<feature type="compositionally biased region" description="Polar residues" evidence="1">
    <location>
        <begin position="297"/>
        <end position="306"/>
    </location>
</feature>
<sequence length="380" mass="40515">MMVHAAIAALIAGSLVSCANGSHVFDHTTHTLDKKFDIIAKPKAPDYLTVLLKGKDGRTGPPGAQGDAGPPGDQGPPGPTGDKGIPGSCSRTQCEDEKLKELIQRLLALEKYVASRNNNGSSNNNTNNNNNNNKNKGNSVGNKKPSIASLGIKACNNNPLIIIPMLPLCSDITSITIVPIPLPKQRKRKKTGKGRTPQGAKAVNQNPGTANQNLGPDNQTPKPANQNPGPDNQNLSVRPTQLPPPPPLPTSATPTGTTPSVSPATYSSPTPVTIQGSTFTFDDNAFLSLLTPPPPQASMSSPYGGSDTSFQLPNYANGKAQVRGLPLNNQEAKNQNLIKKNKIPLTLNKFHQKKRKVHKKTKTHHAHKQSHTSIKPFERH</sequence>
<accession>A7RLU8</accession>
<keyword evidence="2" id="KW-0732">Signal</keyword>
<dbReference type="Proteomes" id="UP000001593">
    <property type="component" value="Unassembled WGS sequence"/>
</dbReference>
<feature type="region of interest" description="Disordered" evidence="1">
    <location>
        <begin position="116"/>
        <end position="142"/>
    </location>
</feature>
<evidence type="ECO:0000256" key="2">
    <source>
        <dbReference type="SAM" id="SignalP"/>
    </source>
</evidence>
<feature type="compositionally biased region" description="Polar residues" evidence="1">
    <location>
        <begin position="203"/>
        <end position="238"/>
    </location>
</feature>
<dbReference type="Gene3D" id="1.20.5.320">
    <property type="entry name" value="6-Phosphogluconate Dehydrogenase, domain 3"/>
    <property type="match status" value="1"/>
</dbReference>
<feature type="compositionally biased region" description="Low complexity" evidence="1">
    <location>
        <begin position="117"/>
        <end position="142"/>
    </location>
</feature>
<dbReference type="InParanoid" id="A7RLU8"/>
<dbReference type="EMBL" id="DS469519">
    <property type="protein sequence ID" value="EDO47394.1"/>
    <property type="molecule type" value="Genomic_DNA"/>
</dbReference>
<feature type="compositionally biased region" description="Basic residues" evidence="1">
    <location>
        <begin position="184"/>
        <end position="193"/>
    </location>
</feature>
<feature type="region of interest" description="Disordered" evidence="1">
    <location>
        <begin position="183"/>
        <end position="269"/>
    </location>
</feature>
<proteinExistence type="predicted"/>
<feature type="signal peptide" evidence="2">
    <location>
        <begin position="1"/>
        <end position="21"/>
    </location>
</feature>
<reference evidence="3 4" key="1">
    <citation type="journal article" date="2007" name="Science">
        <title>Sea anemone genome reveals ancestral eumetazoan gene repertoire and genomic organization.</title>
        <authorList>
            <person name="Putnam N.H."/>
            <person name="Srivastava M."/>
            <person name="Hellsten U."/>
            <person name="Dirks B."/>
            <person name="Chapman J."/>
            <person name="Salamov A."/>
            <person name="Terry A."/>
            <person name="Shapiro H."/>
            <person name="Lindquist E."/>
            <person name="Kapitonov V.V."/>
            <person name="Jurka J."/>
            <person name="Genikhovich G."/>
            <person name="Grigoriev I.V."/>
            <person name="Lucas S.M."/>
            <person name="Steele R.E."/>
            <person name="Finnerty J.R."/>
            <person name="Technau U."/>
            <person name="Martindale M.Q."/>
            <person name="Rokhsar D.S."/>
        </authorList>
    </citation>
    <scope>NUCLEOTIDE SEQUENCE [LARGE SCALE GENOMIC DNA]</scope>
    <source>
        <strain evidence="4">CH2 X CH6</strain>
    </source>
</reference>
<evidence type="ECO:0000313" key="4">
    <source>
        <dbReference type="Proteomes" id="UP000001593"/>
    </source>
</evidence>
<evidence type="ECO:0000256" key="1">
    <source>
        <dbReference type="SAM" id="MobiDB-lite"/>
    </source>
</evidence>
<name>A7RLU8_NEMVE</name>
<feature type="region of interest" description="Disordered" evidence="1">
    <location>
        <begin position="353"/>
        <end position="380"/>
    </location>
</feature>
<dbReference type="AlphaFoldDB" id="A7RLU8"/>
<feature type="compositionally biased region" description="Basic residues" evidence="1">
    <location>
        <begin position="353"/>
        <end position="370"/>
    </location>
</feature>
<feature type="compositionally biased region" description="Low complexity" evidence="1">
    <location>
        <begin position="250"/>
        <end position="265"/>
    </location>
</feature>
<keyword evidence="4" id="KW-1185">Reference proteome</keyword>
<evidence type="ECO:0000313" key="3">
    <source>
        <dbReference type="EMBL" id="EDO47394.1"/>
    </source>
</evidence>
<protein>
    <submittedName>
        <fullName evidence="3">Uncharacterized protein</fullName>
    </submittedName>
</protein>
<dbReference type="KEGG" id="nve:5519580"/>
<dbReference type="OrthoDB" id="5988463at2759"/>
<organism evidence="3 4">
    <name type="scientific">Nematostella vectensis</name>
    <name type="common">Starlet sea anemone</name>
    <dbReference type="NCBI Taxonomy" id="45351"/>
    <lineage>
        <taxon>Eukaryota</taxon>
        <taxon>Metazoa</taxon>
        <taxon>Cnidaria</taxon>
        <taxon>Anthozoa</taxon>
        <taxon>Hexacorallia</taxon>
        <taxon>Actiniaria</taxon>
        <taxon>Edwardsiidae</taxon>
        <taxon>Nematostella</taxon>
    </lineage>
</organism>
<feature type="compositionally biased region" description="Low complexity" evidence="1">
    <location>
        <begin position="59"/>
        <end position="71"/>
    </location>
</feature>
<dbReference type="HOGENOM" id="CLU_728255_0_0_1"/>
<feature type="region of interest" description="Disordered" evidence="1">
    <location>
        <begin position="52"/>
        <end position="91"/>
    </location>
</feature>
<dbReference type="GO" id="GO:0005615">
    <property type="term" value="C:extracellular space"/>
    <property type="evidence" value="ECO:0000318"/>
    <property type="project" value="GO_Central"/>
</dbReference>
<gene>
    <name evidence="3" type="ORF">NEMVEDRAFT_v1g239209</name>
</gene>
<feature type="chain" id="PRO_5002714336" evidence="2">
    <location>
        <begin position="22"/>
        <end position="380"/>
    </location>
</feature>
<feature type="region of interest" description="Disordered" evidence="1">
    <location>
        <begin position="285"/>
        <end position="306"/>
    </location>
</feature>